<dbReference type="KEGG" id="gso:PH603_09285"/>
<proteinExistence type="predicted"/>
<accession>A0AAE9XRR2</accession>
<protein>
    <submittedName>
        <fullName evidence="1">Uncharacterized protein</fullName>
    </submittedName>
</protein>
<dbReference type="AlphaFoldDB" id="A0AAE9XRR2"/>
<organism evidence="1 2">
    <name type="scientific">Gimibacter soli</name>
    <dbReference type="NCBI Taxonomy" id="3024400"/>
    <lineage>
        <taxon>Bacteria</taxon>
        <taxon>Pseudomonadati</taxon>
        <taxon>Pseudomonadota</taxon>
        <taxon>Alphaproteobacteria</taxon>
        <taxon>Kordiimonadales</taxon>
        <taxon>Temperatibacteraceae</taxon>
        <taxon>Gimibacter</taxon>
    </lineage>
</organism>
<evidence type="ECO:0000313" key="1">
    <source>
        <dbReference type="EMBL" id="WCL52730.1"/>
    </source>
</evidence>
<dbReference type="Proteomes" id="UP001217500">
    <property type="component" value="Chromosome"/>
</dbReference>
<reference evidence="1" key="1">
    <citation type="submission" date="2023-01" db="EMBL/GenBank/DDBJ databases">
        <title>The genome sequence of Kordiimonadaceae bacterium 6D33.</title>
        <authorList>
            <person name="Liu Y."/>
        </authorList>
    </citation>
    <scope>NUCLEOTIDE SEQUENCE</scope>
    <source>
        <strain evidence="1">6D33</strain>
    </source>
</reference>
<keyword evidence="2" id="KW-1185">Reference proteome</keyword>
<dbReference type="RefSeq" id="WP_289502100.1">
    <property type="nucleotide sequence ID" value="NZ_CP116805.1"/>
</dbReference>
<name>A0AAE9XRR2_9PROT</name>
<sequence>MTSLLHALLFGLFVMIGAFGMTAFQDALGPVSRFWRQRRASRPMGSASGLRLN</sequence>
<evidence type="ECO:0000313" key="2">
    <source>
        <dbReference type="Proteomes" id="UP001217500"/>
    </source>
</evidence>
<dbReference type="EMBL" id="CP116805">
    <property type="protein sequence ID" value="WCL52730.1"/>
    <property type="molecule type" value="Genomic_DNA"/>
</dbReference>
<gene>
    <name evidence="1" type="ORF">PH603_09285</name>
</gene>